<evidence type="ECO:0000256" key="5">
    <source>
        <dbReference type="ARBA" id="ARBA00023242"/>
    </source>
</evidence>
<dbReference type="InterPro" id="IPR011989">
    <property type="entry name" value="ARM-like"/>
</dbReference>
<evidence type="ECO:0000259" key="6">
    <source>
        <dbReference type="Pfam" id="PF08216"/>
    </source>
</evidence>
<dbReference type="GO" id="GO:0005681">
    <property type="term" value="C:spliceosomal complex"/>
    <property type="evidence" value="ECO:0007669"/>
    <property type="project" value="TreeGrafter"/>
</dbReference>
<reference evidence="7" key="2">
    <citation type="submission" date="2013-10" db="EMBL/GenBank/DDBJ databases">
        <authorList>
            <person name="Aslett M."/>
        </authorList>
    </citation>
    <scope>NUCLEOTIDE SEQUENCE [LARGE SCALE GENOMIC DNA]</scope>
    <source>
        <strain evidence="7">Houghton</strain>
    </source>
</reference>
<proteinExistence type="predicted"/>
<keyword evidence="2" id="KW-0597">Phosphoprotein</keyword>
<sequence length="151" mass="16299">MGSHLPEMVVDLLCRLKEDGGEDDALGISSCLTVLENLIELNPSLSSTLIQSQKLPAFLFRRIRGPPAAANAFLVDGARLHAAEVLTLLLQHLGAPEKAQMGGRNGADGVDKLLRAIAPYRKKDPESSQEEELVLNLFDSLCSLLLVSDKP</sequence>
<dbReference type="AlphaFoldDB" id="U6MT95"/>
<dbReference type="EMBL" id="HG724441">
    <property type="protein sequence ID" value="CDJ67427.1"/>
    <property type="molecule type" value="Genomic_DNA"/>
</dbReference>
<protein>
    <submittedName>
        <fullName evidence="7">Beta-catenin-like protein 1, related</fullName>
    </submittedName>
</protein>
<evidence type="ECO:0000256" key="4">
    <source>
        <dbReference type="ARBA" id="ARBA00023054"/>
    </source>
</evidence>
<keyword evidence="5" id="KW-0539">Nucleus</keyword>
<comment type="subcellular location">
    <subcellularLocation>
        <location evidence="1">Nucleus</location>
    </subcellularLocation>
</comment>
<dbReference type="RefSeq" id="XP_013435894.1">
    <property type="nucleotide sequence ID" value="XM_013580440.1"/>
</dbReference>
<evidence type="ECO:0000256" key="3">
    <source>
        <dbReference type="ARBA" id="ARBA00022737"/>
    </source>
</evidence>
<dbReference type="Pfam" id="PF08216">
    <property type="entry name" value="CTNNBL"/>
    <property type="match status" value="1"/>
</dbReference>
<evidence type="ECO:0000256" key="2">
    <source>
        <dbReference type="ARBA" id="ARBA00022553"/>
    </source>
</evidence>
<dbReference type="GeneID" id="25473782"/>
<dbReference type="InterPro" id="IPR039678">
    <property type="entry name" value="CTNNBL1"/>
</dbReference>
<evidence type="ECO:0000313" key="7">
    <source>
        <dbReference type="EMBL" id="CDJ67427.1"/>
    </source>
</evidence>
<keyword evidence="8" id="KW-1185">Reference proteome</keyword>
<dbReference type="PANTHER" id="PTHR14978">
    <property type="entry name" value="BETA-CATENIN-LIKE PROTEIN 1 NUCLEAR ASSOCIATED PROTEIN"/>
    <property type="match status" value="1"/>
</dbReference>
<dbReference type="InterPro" id="IPR013180">
    <property type="entry name" value="CTNNBL1_N"/>
</dbReference>
<evidence type="ECO:0000313" key="8">
    <source>
        <dbReference type="Proteomes" id="UP000030754"/>
    </source>
</evidence>
<dbReference type="OrthoDB" id="330369at2759"/>
<keyword evidence="4" id="KW-0175">Coiled coil</keyword>
<feature type="domain" description="Beta-catenin-like protein 1 N-terminal" evidence="6">
    <location>
        <begin position="4"/>
        <end position="147"/>
    </location>
</feature>
<organism evidence="7 8">
    <name type="scientific">Eimeria necatrix</name>
    <dbReference type="NCBI Taxonomy" id="51315"/>
    <lineage>
        <taxon>Eukaryota</taxon>
        <taxon>Sar</taxon>
        <taxon>Alveolata</taxon>
        <taxon>Apicomplexa</taxon>
        <taxon>Conoidasida</taxon>
        <taxon>Coccidia</taxon>
        <taxon>Eucoccidiorida</taxon>
        <taxon>Eimeriorina</taxon>
        <taxon>Eimeriidae</taxon>
        <taxon>Eimeria</taxon>
    </lineage>
</organism>
<dbReference type="PANTHER" id="PTHR14978:SF0">
    <property type="entry name" value="BETA-CATENIN-LIKE PROTEIN 1"/>
    <property type="match status" value="1"/>
</dbReference>
<dbReference type="VEuPathDB" id="ToxoDB:ENH_00036190"/>
<evidence type="ECO:0000256" key="1">
    <source>
        <dbReference type="ARBA" id="ARBA00004123"/>
    </source>
</evidence>
<reference evidence="7" key="1">
    <citation type="submission" date="2013-10" db="EMBL/GenBank/DDBJ databases">
        <title>Genomic analysis of the causative agents of coccidiosis in chickens.</title>
        <authorList>
            <person name="Reid A.J."/>
            <person name="Blake D."/>
            <person name="Billington K."/>
            <person name="Browne H."/>
            <person name="Dunn M."/>
            <person name="Hung S."/>
            <person name="Kawahara F."/>
            <person name="Miranda-Saavedra D."/>
            <person name="Mourier T."/>
            <person name="Nagra H."/>
            <person name="Otto T.D."/>
            <person name="Rawlings N."/>
            <person name="Sanchez A."/>
            <person name="Sanders M."/>
            <person name="Subramaniam C."/>
            <person name="Tay Y."/>
            <person name="Dear P."/>
            <person name="Doerig C."/>
            <person name="Gruber A."/>
            <person name="Parkinson J."/>
            <person name="Shirley M."/>
            <person name="Wan K.L."/>
            <person name="Berriman M."/>
            <person name="Tomley F."/>
            <person name="Pain A."/>
        </authorList>
    </citation>
    <scope>NUCLEOTIDE SEQUENCE [LARGE SCALE GENOMIC DNA]</scope>
    <source>
        <strain evidence="7">Houghton</strain>
    </source>
</reference>
<keyword evidence="3" id="KW-0677">Repeat</keyword>
<dbReference type="Proteomes" id="UP000030754">
    <property type="component" value="Unassembled WGS sequence"/>
</dbReference>
<name>U6MT95_9EIME</name>
<accession>U6MT95</accession>
<dbReference type="Gene3D" id="1.25.10.10">
    <property type="entry name" value="Leucine-rich Repeat Variant"/>
    <property type="match status" value="1"/>
</dbReference>
<gene>
    <name evidence="7" type="ORF">ENH_00036190</name>
</gene>